<comment type="caution">
    <text evidence="2">The sequence shown here is derived from an EMBL/GenBank/DDBJ whole genome shotgun (WGS) entry which is preliminary data.</text>
</comment>
<feature type="domain" description="N-acetyltransferase" evidence="1">
    <location>
        <begin position="29"/>
        <end position="191"/>
    </location>
</feature>
<dbReference type="InterPro" id="IPR000182">
    <property type="entry name" value="GNAT_dom"/>
</dbReference>
<accession>A0A2T4ZES6</accession>
<dbReference type="RefSeq" id="WP_108176166.1">
    <property type="nucleotide sequence ID" value="NZ_JAIESU010000048.1"/>
</dbReference>
<dbReference type="Gene3D" id="3.40.630.30">
    <property type="match status" value="1"/>
</dbReference>
<name>A0A2T4ZES6_9HYPH</name>
<dbReference type="PANTHER" id="PTHR43328">
    <property type="entry name" value="ACETYLTRANSFERASE-RELATED"/>
    <property type="match status" value="1"/>
</dbReference>
<gene>
    <name evidence="2" type="ORF">C8P69_103330</name>
</gene>
<dbReference type="Proteomes" id="UP000241808">
    <property type="component" value="Unassembled WGS sequence"/>
</dbReference>
<keyword evidence="2" id="KW-0808">Transferase</keyword>
<keyword evidence="3" id="KW-1185">Reference proteome</keyword>
<organism evidence="2 3">
    <name type="scientific">Phreatobacter oligotrophus</name>
    <dbReference type="NCBI Taxonomy" id="1122261"/>
    <lineage>
        <taxon>Bacteria</taxon>
        <taxon>Pseudomonadati</taxon>
        <taxon>Pseudomonadota</taxon>
        <taxon>Alphaproteobacteria</taxon>
        <taxon>Hyphomicrobiales</taxon>
        <taxon>Phreatobacteraceae</taxon>
        <taxon>Phreatobacter</taxon>
    </lineage>
</organism>
<dbReference type="GO" id="GO:0016747">
    <property type="term" value="F:acyltransferase activity, transferring groups other than amino-acyl groups"/>
    <property type="evidence" value="ECO:0007669"/>
    <property type="project" value="InterPro"/>
</dbReference>
<dbReference type="InterPro" id="IPR016181">
    <property type="entry name" value="Acyl_CoA_acyltransferase"/>
</dbReference>
<sequence>MTALETELEGRLGGDLRESCMPVLETERLVLRVPRFEDVPAVVALANDRRIAEMTANLPHPYAAKDAENWIANAWTSQDHPLLITLKANGAPIGATGFVMPDTGDPEIGYWLGTAHWGRGYATEAARAVVDHLFTDRAAEAVAARARVVNPASRRVIERCGFQWVGAGLTRSRLLASSVPVDKFRLDRTLWASLKAWRDPILRRSAPKVVAGCLA</sequence>
<evidence type="ECO:0000259" key="1">
    <source>
        <dbReference type="PROSITE" id="PS51186"/>
    </source>
</evidence>
<reference evidence="2 3" key="1">
    <citation type="submission" date="2018-04" db="EMBL/GenBank/DDBJ databases">
        <title>Genomic Encyclopedia of Archaeal and Bacterial Type Strains, Phase II (KMG-II): from individual species to whole genera.</title>
        <authorList>
            <person name="Goeker M."/>
        </authorList>
    </citation>
    <scope>NUCLEOTIDE SEQUENCE [LARGE SCALE GENOMIC DNA]</scope>
    <source>
        <strain evidence="2 3">DSM 25521</strain>
    </source>
</reference>
<dbReference type="SUPFAM" id="SSF55729">
    <property type="entry name" value="Acyl-CoA N-acyltransferases (Nat)"/>
    <property type="match status" value="1"/>
</dbReference>
<evidence type="ECO:0000313" key="3">
    <source>
        <dbReference type="Proteomes" id="UP000241808"/>
    </source>
</evidence>
<dbReference type="PANTHER" id="PTHR43328:SF1">
    <property type="entry name" value="N-ACETYLTRANSFERASE DOMAIN-CONTAINING PROTEIN"/>
    <property type="match status" value="1"/>
</dbReference>
<proteinExistence type="predicted"/>
<dbReference type="AlphaFoldDB" id="A0A2T4ZES6"/>
<dbReference type="Pfam" id="PF13302">
    <property type="entry name" value="Acetyltransf_3"/>
    <property type="match status" value="1"/>
</dbReference>
<dbReference type="OrthoDB" id="9804153at2"/>
<dbReference type="EMBL" id="PZZL01000003">
    <property type="protein sequence ID" value="PTM60397.1"/>
    <property type="molecule type" value="Genomic_DNA"/>
</dbReference>
<evidence type="ECO:0000313" key="2">
    <source>
        <dbReference type="EMBL" id="PTM60397.1"/>
    </source>
</evidence>
<dbReference type="PROSITE" id="PS51186">
    <property type="entry name" value="GNAT"/>
    <property type="match status" value="1"/>
</dbReference>
<protein>
    <submittedName>
        <fullName evidence="2">RimJ/RimL family protein N-acetyltransferase</fullName>
    </submittedName>
</protein>